<gene>
    <name evidence="4" type="ORF">QSP1433_LOCUS728</name>
</gene>
<dbReference type="Pfam" id="PF13499">
    <property type="entry name" value="EF-hand_7"/>
    <property type="match status" value="1"/>
</dbReference>
<dbReference type="PROSITE" id="PS00018">
    <property type="entry name" value="EF_HAND_1"/>
    <property type="match status" value="2"/>
</dbReference>
<keyword evidence="2" id="KW-0472">Membrane</keyword>
<keyword evidence="1" id="KW-0106">Calcium</keyword>
<evidence type="ECO:0000256" key="1">
    <source>
        <dbReference type="ARBA" id="ARBA00022837"/>
    </source>
</evidence>
<keyword evidence="2" id="KW-0812">Transmembrane</keyword>
<proteinExistence type="predicted"/>
<protein>
    <recommendedName>
        <fullName evidence="3">EF-hand domain-containing protein</fullName>
    </recommendedName>
</protein>
<feature type="domain" description="EF-hand" evidence="3">
    <location>
        <begin position="162"/>
        <end position="197"/>
    </location>
</feature>
<feature type="domain" description="EF-hand" evidence="3">
    <location>
        <begin position="198"/>
        <end position="233"/>
    </location>
</feature>
<feature type="transmembrane region" description="Helical" evidence="2">
    <location>
        <begin position="60"/>
        <end position="78"/>
    </location>
</feature>
<dbReference type="SMART" id="SM00054">
    <property type="entry name" value="EFh"/>
    <property type="match status" value="2"/>
</dbReference>
<evidence type="ECO:0000259" key="3">
    <source>
        <dbReference type="PROSITE" id="PS50222"/>
    </source>
</evidence>
<dbReference type="InterPro" id="IPR011992">
    <property type="entry name" value="EF-hand-dom_pair"/>
</dbReference>
<dbReference type="SUPFAM" id="SSF47473">
    <property type="entry name" value="EF-hand"/>
    <property type="match status" value="1"/>
</dbReference>
<feature type="transmembrane region" description="Helical" evidence="2">
    <location>
        <begin position="98"/>
        <end position="116"/>
    </location>
</feature>
<dbReference type="InterPro" id="IPR002048">
    <property type="entry name" value="EF_hand_dom"/>
</dbReference>
<dbReference type="AlphaFoldDB" id="A0A7S2W200"/>
<reference evidence="4" key="1">
    <citation type="submission" date="2021-01" db="EMBL/GenBank/DDBJ databases">
        <authorList>
            <person name="Corre E."/>
            <person name="Pelletier E."/>
            <person name="Niang G."/>
            <person name="Scheremetjew M."/>
            <person name="Finn R."/>
            <person name="Kale V."/>
            <person name="Holt S."/>
            <person name="Cochrane G."/>
            <person name="Meng A."/>
            <person name="Brown T."/>
            <person name="Cohen L."/>
        </authorList>
    </citation>
    <scope>NUCLEOTIDE SEQUENCE</scope>
    <source>
        <strain evidence="4">NY070348D</strain>
    </source>
</reference>
<organism evidence="4">
    <name type="scientific">Mucochytrium quahogii</name>
    <dbReference type="NCBI Taxonomy" id="96639"/>
    <lineage>
        <taxon>Eukaryota</taxon>
        <taxon>Sar</taxon>
        <taxon>Stramenopiles</taxon>
        <taxon>Bigyra</taxon>
        <taxon>Labyrinthulomycetes</taxon>
        <taxon>Thraustochytrida</taxon>
        <taxon>Thraustochytriidae</taxon>
        <taxon>Mucochytrium</taxon>
    </lineage>
</organism>
<dbReference type="EMBL" id="HBHK01001235">
    <property type="protein sequence ID" value="CAD9663624.1"/>
    <property type="molecule type" value="Transcribed_RNA"/>
</dbReference>
<keyword evidence="2" id="KW-1133">Transmembrane helix</keyword>
<accession>A0A7S2W200</accession>
<dbReference type="CDD" id="cd00051">
    <property type="entry name" value="EFh"/>
    <property type="match status" value="1"/>
</dbReference>
<dbReference type="PROSITE" id="PS50222">
    <property type="entry name" value="EF_HAND_2"/>
    <property type="match status" value="2"/>
</dbReference>
<evidence type="ECO:0000256" key="2">
    <source>
        <dbReference type="SAM" id="Phobius"/>
    </source>
</evidence>
<dbReference type="GO" id="GO:0005509">
    <property type="term" value="F:calcium ion binding"/>
    <property type="evidence" value="ECO:0007669"/>
    <property type="project" value="InterPro"/>
</dbReference>
<dbReference type="Gene3D" id="1.10.238.10">
    <property type="entry name" value="EF-hand"/>
    <property type="match status" value="1"/>
</dbReference>
<name>A0A7S2W200_9STRA</name>
<sequence>MDSNSLLGDAAEVRAQIERIKRQVMEGPSALKMVCFLTCAVSLVYDVFDIFGEVITIHPFKMIITGYAGVFVFLGCVLEFQQACCGFIRRWINTWMKILTRVWGRGLLYIVAGAMQLSLNNIGGYICGAALITCGILSMTLSKVATNKLGALHERLIAGHTDDLVYVRQVFNRYDKDDNGYLSPAELASACKEMGSGFTTSELVAIFDYIDADGGGKLSYTEFEAFFTGKTKVNFSAVAL</sequence>
<evidence type="ECO:0000313" key="4">
    <source>
        <dbReference type="EMBL" id="CAD9663624.1"/>
    </source>
</evidence>
<dbReference type="InterPro" id="IPR018247">
    <property type="entry name" value="EF_Hand_1_Ca_BS"/>
</dbReference>
<feature type="transmembrane region" description="Helical" evidence="2">
    <location>
        <begin position="122"/>
        <end position="141"/>
    </location>
</feature>